<dbReference type="HOGENOM" id="CLU_2201875_0_0_1"/>
<evidence type="ECO:0000256" key="2">
    <source>
        <dbReference type="ARBA" id="ARBA00022692"/>
    </source>
</evidence>
<dbReference type="eggNOG" id="KOG2234">
    <property type="taxonomic scope" value="Eukaryota"/>
</dbReference>
<evidence type="ECO:0000256" key="3">
    <source>
        <dbReference type="ARBA" id="ARBA00022989"/>
    </source>
</evidence>
<dbReference type="Proteomes" id="UP000009183">
    <property type="component" value="Unassembled WGS sequence, unordered"/>
</dbReference>
<name>D7TZ06_VITVI</name>
<dbReference type="InterPro" id="IPR007271">
    <property type="entry name" value="Nuc_sug_transpt"/>
</dbReference>
<feature type="transmembrane region" description="Helical" evidence="5">
    <location>
        <begin position="45"/>
        <end position="70"/>
    </location>
</feature>
<dbReference type="InParanoid" id="D7TZ06"/>
<sequence>MYIICIFFLNLSSFSNLKTLIQVTVPSLASVFNEYALKSQFETSIYLQNLFLYGYGAIFNFLGIIGTAILKGMHQILIQKQSNLRTLIEPEVFSCMRFMIGQNVVRRT</sequence>
<keyword evidence="2 5" id="KW-0812">Transmembrane</keyword>
<dbReference type="EMBL" id="FN596318">
    <property type="protein sequence ID" value="CBI35732.3"/>
    <property type="molecule type" value="Genomic_DNA"/>
</dbReference>
<gene>
    <name evidence="6" type="ORF">VIT_00s0797g00010</name>
</gene>
<evidence type="ECO:0000313" key="7">
    <source>
        <dbReference type="Proteomes" id="UP000009183"/>
    </source>
</evidence>
<evidence type="ECO:0000256" key="4">
    <source>
        <dbReference type="ARBA" id="ARBA00023136"/>
    </source>
</evidence>
<comment type="subcellular location">
    <subcellularLocation>
        <location evidence="1">Membrane</location>
        <topology evidence="1">Multi-pass membrane protein</topology>
    </subcellularLocation>
</comment>
<evidence type="ECO:0000256" key="5">
    <source>
        <dbReference type="SAM" id="Phobius"/>
    </source>
</evidence>
<evidence type="ECO:0000256" key="1">
    <source>
        <dbReference type="ARBA" id="ARBA00004141"/>
    </source>
</evidence>
<dbReference type="PaxDb" id="29760-VIT_00s0797g00010.t01"/>
<dbReference type="PANTHER" id="PTHR10231">
    <property type="entry name" value="NUCLEOTIDE-SUGAR TRANSMEMBRANE TRANSPORTER"/>
    <property type="match status" value="1"/>
</dbReference>
<keyword evidence="7" id="KW-1185">Reference proteome</keyword>
<proteinExistence type="predicted"/>
<keyword evidence="4 5" id="KW-0472">Membrane</keyword>
<dbReference type="AlphaFoldDB" id="D7TZ06"/>
<protein>
    <submittedName>
        <fullName evidence="6">Uncharacterized protein</fullName>
    </submittedName>
</protein>
<reference evidence="7" key="1">
    <citation type="journal article" date="2007" name="Nature">
        <title>The grapevine genome sequence suggests ancestral hexaploidization in major angiosperm phyla.</title>
        <authorList>
            <consortium name="The French-Italian Public Consortium for Grapevine Genome Characterization."/>
            <person name="Jaillon O."/>
            <person name="Aury J.-M."/>
            <person name="Noel B."/>
            <person name="Policriti A."/>
            <person name="Clepet C."/>
            <person name="Casagrande A."/>
            <person name="Choisne N."/>
            <person name="Aubourg S."/>
            <person name="Vitulo N."/>
            <person name="Jubin C."/>
            <person name="Vezzi A."/>
            <person name="Legeai F."/>
            <person name="Hugueney P."/>
            <person name="Dasilva C."/>
            <person name="Horner D."/>
            <person name="Mica E."/>
            <person name="Jublot D."/>
            <person name="Poulain J."/>
            <person name="Bruyere C."/>
            <person name="Billault A."/>
            <person name="Segurens B."/>
            <person name="Gouyvenoux M."/>
            <person name="Ugarte E."/>
            <person name="Cattonaro F."/>
            <person name="Anthouard V."/>
            <person name="Vico V."/>
            <person name="Del Fabbro C."/>
            <person name="Alaux M."/>
            <person name="Di Gaspero G."/>
            <person name="Dumas V."/>
            <person name="Felice N."/>
            <person name="Paillard S."/>
            <person name="Juman I."/>
            <person name="Moroldo M."/>
            <person name="Scalabrin S."/>
            <person name="Canaguier A."/>
            <person name="Le Clainche I."/>
            <person name="Malacrida G."/>
            <person name="Durand E."/>
            <person name="Pesole G."/>
            <person name="Laucou V."/>
            <person name="Chatelet P."/>
            <person name="Merdinoglu D."/>
            <person name="Delledonne M."/>
            <person name="Pezzotti M."/>
            <person name="Lecharny A."/>
            <person name="Scarpelli C."/>
            <person name="Artiguenave F."/>
            <person name="Pe M.E."/>
            <person name="Valle G."/>
            <person name="Morgante M."/>
            <person name="Caboche M."/>
            <person name="Adam-Blondon A.-F."/>
            <person name="Weissenbach J."/>
            <person name="Quetier F."/>
            <person name="Wincker P."/>
        </authorList>
    </citation>
    <scope>NUCLEOTIDE SEQUENCE [LARGE SCALE GENOMIC DNA]</scope>
    <source>
        <strain evidence="7">cv. Pinot noir / PN40024</strain>
    </source>
</reference>
<dbReference type="GO" id="GO:0015165">
    <property type="term" value="F:pyrimidine nucleotide-sugar transmembrane transporter activity"/>
    <property type="evidence" value="ECO:0007669"/>
    <property type="project" value="InterPro"/>
</dbReference>
<organism evidence="6 7">
    <name type="scientific">Vitis vinifera</name>
    <name type="common">Grape</name>
    <dbReference type="NCBI Taxonomy" id="29760"/>
    <lineage>
        <taxon>Eukaryota</taxon>
        <taxon>Viridiplantae</taxon>
        <taxon>Streptophyta</taxon>
        <taxon>Embryophyta</taxon>
        <taxon>Tracheophyta</taxon>
        <taxon>Spermatophyta</taxon>
        <taxon>Magnoliopsida</taxon>
        <taxon>eudicotyledons</taxon>
        <taxon>Gunneridae</taxon>
        <taxon>Pentapetalae</taxon>
        <taxon>rosids</taxon>
        <taxon>Vitales</taxon>
        <taxon>Vitaceae</taxon>
        <taxon>Viteae</taxon>
        <taxon>Vitis</taxon>
    </lineage>
</organism>
<evidence type="ECO:0000313" key="6">
    <source>
        <dbReference type="EMBL" id="CBI35732.3"/>
    </source>
</evidence>
<keyword evidence="3 5" id="KW-1133">Transmembrane helix</keyword>
<dbReference type="GO" id="GO:0000139">
    <property type="term" value="C:Golgi membrane"/>
    <property type="evidence" value="ECO:0007669"/>
    <property type="project" value="InterPro"/>
</dbReference>
<accession>D7TZ06</accession>